<dbReference type="InterPro" id="IPR019346">
    <property type="entry name" value="Ribosomal_mL42"/>
</dbReference>
<accession>A0A5F8GCV3</accession>
<organism evidence="8 9">
    <name type="scientific">Monodelphis domestica</name>
    <name type="common">Gray short-tailed opossum</name>
    <dbReference type="NCBI Taxonomy" id="13616"/>
    <lineage>
        <taxon>Eukaryota</taxon>
        <taxon>Metazoa</taxon>
        <taxon>Chordata</taxon>
        <taxon>Craniata</taxon>
        <taxon>Vertebrata</taxon>
        <taxon>Euteleostomi</taxon>
        <taxon>Mammalia</taxon>
        <taxon>Metatheria</taxon>
        <taxon>Didelphimorphia</taxon>
        <taxon>Didelphidae</taxon>
        <taxon>Monodelphis</taxon>
    </lineage>
</organism>
<evidence type="ECO:0000256" key="3">
    <source>
        <dbReference type="ARBA" id="ARBA00022946"/>
    </source>
</evidence>
<dbReference type="GO" id="GO:0005762">
    <property type="term" value="C:mitochondrial large ribosomal subunit"/>
    <property type="evidence" value="ECO:0000318"/>
    <property type="project" value="GO_Central"/>
</dbReference>
<keyword evidence="6" id="KW-0687">Ribonucleoprotein</keyword>
<dbReference type="Proteomes" id="UP000002280">
    <property type="component" value="Chromosome 8"/>
</dbReference>
<comment type="subcellular location">
    <subcellularLocation>
        <location evidence="1">Mitochondrion</location>
    </subcellularLocation>
</comment>
<protein>
    <recommendedName>
        <fullName evidence="7">Large ribosomal subunit protein mL42</fullName>
    </recommendedName>
</protein>
<dbReference type="Ensembl" id="ENSMODT00000087463.1">
    <property type="protein sequence ID" value="ENSMODP00000045307.1"/>
    <property type="gene ID" value="ENSMODG00000046598.1"/>
</dbReference>
<dbReference type="PANTHER" id="PTHR13450">
    <property type="entry name" value="MITOCHONDRIAL 39S RIBOSOMAL PROTEIN L42"/>
    <property type="match status" value="1"/>
</dbReference>
<evidence type="ECO:0000256" key="5">
    <source>
        <dbReference type="ARBA" id="ARBA00023128"/>
    </source>
</evidence>
<proteinExistence type="inferred from homology"/>
<evidence type="ECO:0000256" key="7">
    <source>
        <dbReference type="ARBA" id="ARBA00035189"/>
    </source>
</evidence>
<evidence type="ECO:0000313" key="8">
    <source>
        <dbReference type="Ensembl" id="ENSMODP00000045307.1"/>
    </source>
</evidence>
<comment type="similarity">
    <text evidence="2">Belongs to the mitochondrion-specific ribosomal protein mL42 family.</text>
</comment>
<dbReference type="PANTHER" id="PTHR13450:SF4">
    <property type="entry name" value="LARGE RIBOSOMAL SUBUNIT PROTEIN ML42"/>
    <property type="match status" value="1"/>
</dbReference>
<reference evidence="8" key="2">
    <citation type="submission" date="2025-08" db="UniProtKB">
        <authorList>
            <consortium name="Ensembl"/>
        </authorList>
    </citation>
    <scope>IDENTIFICATION</scope>
</reference>
<dbReference type="STRING" id="13616.ENSMODP00000045307"/>
<dbReference type="GeneTree" id="ENSGT00390000010491"/>
<evidence type="ECO:0000256" key="1">
    <source>
        <dbReference type="ARBA" id="ARBA00004173"/>
    </source>
</evidence>
<sequence>MALAAIVKFKWMYRSPLGCVCHKSTYSPLPDDYNCKVELALSSDGRSIMCYHPAVDIPYEHTKSICQLPESNNQLPERVIDTENLCHKITVTSEINTPSQLCFKLEFFLKQPLLIPKLIKQYLFSNIILTPPTSEPYLITLPFTNLCSGHITLQAVPRT</sequence>
<evidence type="ECO:0000256" key="4">
    <source>
        <dbReference type="ARBA" id="ARBA00022980"/>
    </source>
</evidence>
<evidence type="ECO:0000256" key="6">
    <source>
        <dbReference type="ARBA" id="ARBA00023274"/>
    </source>
</evidence>
<dbReference type="AlphaFoldDB" id="A0A5F8GCV3"/>
<keyword evidence="3" id="KW-0809">Transit peptide</keyword>
<evidence type="ECO:0000313" key="9">
    <source>
        <dbReference type="Proteomes" id="UP000002280"/>
    </source>
</evidence>
<dbReference type="InParanoid" id="A0A5F8GCV3"/>
<keyword evidence="4" id="KW-0689">Ribosomal protein</keyword>
<name>A0A5F8GCV3_MONDO</name>
<reference evidence="8" key="3">
    <citation type="submission" date="2025-09" db="UniProtKB">
        <authorList>
            <consortium name="Ensembl"/>
        </authorList>
    </citation>
    <scope>IDENTIFICATION</scope>
</reference>
<dbReference type="Pfam" id="PF10210">
    <property type="entry name" value="MRP-S32"/>
    <property type="match status" value="1"/>
</dbReference>
<dbReference type="Bgee" id="ENSMODG00000046598">
    <property type="expression patterns" value="Expressed in skeletal muscle tissue and 20 other cell types or tissues"/>
</dbReference>
<reference evidence="8 9" key="1">
    <citation type="journal article" date="2007" name="Nature">
        <title>Genome of the marsupial Monodelphis domestica reveals innovation in non-coding sequences.</title>
        <authorList>
            <person name="Mikkelsen T.S."/>
            <person name="Wakefield M.J."/>
            <person name="Aken B."/>
            <person name="Amemiya C.T."/>
            <person name="Chang J.L."/>
            <person name="Duke S."/>
            <person name="Garber M."/>
            <person name="Gentles A.J."/>
            <person name="Goodstadt L."/>
            <person name="Heger A."/>
            <person name="Jurka J."/>
            <person name="Kamal M."/>
            <person name="Mauceli E."/>
            <person name="Searle S.M."/>
            <person name="Sharpe T."/>
            <person name="Baker M.L."/>
            <person name="Batzer M.A."/>
            <person name="Benos P.V."/>
            <person name="Belov K."/>
            <person name="Clamp M."/>
            <person name="Cook A."/>
            <person name="Cuff J."/>
            <person name="Das R."/>
            <person name="Davidow L."/>
            <person name="Deakin J.E."/>
            <person name="Fazzari M.J."/>
            <person name="Glass J.L."/>
            <person name="Grabherr M."/>
            <person name="Greally J.M."/>
            <person name="Gu W."/>
            <person name="Hore T.A."/>
            <person name="Huttley G.A."/>
            <person name="Kleber M."/>
            <person name="Jirtle R.L."/>
            <person name="Koina E."/>
            <person name="Lee J.T."/>
            <person name="Mahony S."/>
            <person name="Marra M.A."/>
            <person name="Miller R.D."/>
            <person name="Nicholls R.D."/>
            <person name="Oda M."/>
            <person name="Papenfuss A.T."/>
            <person name="Parra Z.E."/>
            <person name="Pollock D.D."/>
            <person name="Ray D.A."/>
            <person name="Schein J.E."/>
            <person name="Speed T.P."/>
            <person name="Thompson K."/>
            <person name="VandeBerg J.L."/>
            <person name="Wade C.M."/>
            <person name="Walker J.A."/>
            <person name="Waters P.D."/>
            <person name="Webber C."/>
            <person name="Weidman J.R."/>
            <person name="Xie X."/>
            <person name="Zody M.C."/>
            <person name="Baldwin J."/>
            <person name="Abdouelleil A."/>
            <person name="Abdulkadir J."/>
            <person name="Abebe A."/>
            <person name="Abera B."/>
            <person name="Abreu J."/>
            <person name="Acer S.C."/>
            <person name="Aftuck L."/>
            <person name="Alexander A."/>
            <person name="An P."/>
            <person name="Anderson E."/>
            <person name="Anderson S."/>
            <person name="Arachi H."/>
            <person name="Azer M."/>
            <person name="Bachantsang P."/>
            <person name="Barry A."/>
            <person name="Bayul T."/>
            <person name="Berlin A."/>
            <person name="Bessette D."/>
            <person name="Bloom T."/>
            <person name="Bloom T."/>
            <person name="Boguslavskiy L."/>
            <person name="Bonnet C."/>
            <person name="Boukhgalter B."/>
            <person name="Bourzgui I."/>
            <person name="Brown A."/>
            <person name="Cahill P."/>
            <person name="Channer S."/>
            <person name="Cheshatsang Y."/>
            <person name="Chuda L."/>
            <person name="Citroen M."/>
            <person name="Collymore A."/>
            <person name="Cooke P."/>
            <person name="Costello M."/>
            <person name="D'Aco K."/>
            <person name="Daza R."/>
            <person name="De Haan G."/>
            <person name="DeGray S."/>
            <person name="DeMaso C."/>
            <person name="Dhargay N."/>
            <person name="Dooley K."/>
            <person name="Dooley E."/>
            <person name="Doricent M."/>
            <person name="Dorje P."/>
            <person name="Dorjee K."/>
            <person name="Dupes A."/>
            <person name="Elong R."/>
            <person name="Falk J."/>
            <person name="Farina A."/>
            <person name="Faro S."/>
            <person name="Ferguson D."/>
            <person name="Fisher S."/>
            <person name="Foley C.D."/>
            <person name="Franke A."/>
            <person name="Friedrich D."/>
            <person name="Gadbois L."/>
            <person name="Gearin G."/>
            <person name="Gearin C.R."/>
            <person name="Giannoukos G."/>
            <person name="Goode T."/>
            <person name="Graham J."/>
            <person name="Grandbois E."/>
            <person name="Grewal S."/>
            <person name="Gyaltsen K."/>
            <person name="Hafez N."/>
            <person name="Hagos B."/>
            <person name="Hall J."/>
            <person name="Henson C."/>
            <person name="Hollinger A."/>
            <person name="Honan T."/>
            <person name="Huard M.D."/>
            <person name="Hughes L."/>
            <person name="Hurhula B."/>
            <person name="Husby M.E."/>
            <person name="Kamat A."/>
            <person name="Kanga B."/>
            <person name="Kashin S."/>
            <person name="Khazanovich D."/>
            <person name="Kisner P."/>
            <person name="Lance K."/>
            <person name="Lara M."/>
            <person name="Lee W."/>
            <person name="Lennon N."/>
            <person name="Letendre F."/>
            <person name="LeVine R."/>
            <person name="Lipovsky A."/>
            <person name="Liu X."/>
            <person name="Liu J."/>
            <person name="Liu S."/>
            <person name="Lokyitsang T."/>
            <person name="Lokyitsang Y."/>
            <person name="Lubonja R."/>
            <person name="Lui A."/>
            <person name="MacDonald P."/>
            <person name="Magnisalis V."/>
            <person name="Maru K."/>
            <person name="Matthews C."/>
            <person name="McCusker W."/>
            <person name="McDonough S."/>
            <person name="Mehta T."/>
            <person name="Meldrim J."/>
            <person name="Meneus L."/>
            <person name="Mihai O."/>
            <person name="Mihalev A."/>
            <person name="Mihova T."/>
            <person name="Mittelman R."/>
            <person name="Mlenga V."/>
            <person name="Montmayeur A."/>
            <person name="Mulrain L."/>
            <person name="Navidi A."/>
            <person name="Naylor J."/>
            <person name="Negash T."/>
            <person name="Nguyen T."/>
            <person name="Nguyen N."/>
            <person name="Nicol R."/>
            <person name="Norbu C."/>
            <person name="Norbu N."/>
            <person name="Novod N."/>
            <person name="O'Neill B."/>
            <person name="Osman S."/>
            <person name="Markiewicz E."/>
            <person name="Oyono O.L."/>
            <person name="Patti C."/>
            <person name="Phunkhang P."/>
            <person name="Pierre F."/>
            <person name="Priest M."/>
            <person name="Raghuraman S."/>
            <person name="Rege F."/>
            <person name="Reyes R."/>
            <person name="Rise C."/>
            <person name="Rogov P."/>
            <person name="Ross K."/>
            <person name="Ryan E."/>
            <person name="Settipalli S."/>
            <person name="Shea T."/>
            <person name="Sherpa N."/>
            <person name="Shi L."/>
            <person name="Shih D."/>
            <person name="Sparrow T."/>
            <person name="Spaulding J."/>
            <person name="Stalker J."/>
            <person name="Stange-Thomann N."/>
            <person name="Stavropoulos S."/>
            <person name="Stone C."/>
            <person name="Strader C."/>
            <person name="Tesfaye S."/>
            <person name="Thomson T."/>
            <person name="Thoulutsang Y."/>
            <person name="Thoulutsang D."/>
            <person name="Topham K."/>
            <person name="Topping I."/>
            <person name="Tsamla T."/>
            <person name="Vassiliev H."/>
            <person name="Vo A."/>
            <person name="Wangchuk T."/>
            <person name="Wangdi T."/>
            <person name="Weiand M."/>
            <person name="Wilkinson J."/>
            <person name="Wilson A."/>
            <person name="Yadav S."/>
            <person name="Young G."/>
            <person name="Yu Q."/>
            <person name="Zembek L."/>
            <person name="Zhong D."/>
            <person name="Zimmer A."/>
            <person name="Zwirko Z."/>
            <person name="Jaffe D.B."/>
            <person name="Alvarez P."/>
            <person name="Brockman W."/>
            <person name="Butler J."/>
            <person name="Chin C."/>
            <person name="Gnerre S."/>
            <person name="MacCallum I."/>
            <person name="Graves J.A."/>
            <person name="Ponting C.P."/>
            <person name="Breen M."/>
            <person name="Samollow P.B."/>
            <person name="Lander E.S."/>
            <person name="Lindblad-Toh K."/>
        </authorList>
    </citation>
    <scope>NUCLEOTIDE SEQUENCE [LARGE SCALE GENOMIC DNA]</scope>
</reference>
<evidence type="ECO:0000256" key="2">
    <source>
        <dbReference type="ARBA" id="ARBA00005556"/>
    </source>
</evidence>
<keyword evidence="5" id="KW-0496">Mitochondrion</keyword>
<keyword evidence="9" id="KW-1185">Reference proteome</keyword>